<feature type="compositionally biased region" description="Acidic residues" evidence="1">
    <location>
        <begin position="57"/>
        <end position="70"/>
    </location>
</feature>
<sequence>MCKVSRAASRRQEAALRKRTNRVSRDRHRVERVSKVRSRVNTLANGDSGEACPVEETPTDPESEADDDAPVQDGPVIPPAAPDPHDPWLTSIYGCDIDPTNGAQVYREMKKGVRGNISMVKRTMKYLRNNGRLHLDVDLDELELVRTDRQHPTC</sequence>
<dbReference type="EMBL" id="JANAWD010000817">
    <property type="protein sequence ID" value="KAJ3475676.1"/>
    <property type="molecule type" value="Genomic_DNA"/>
</dbReference>
<reference evidence="2" key="1">
    <citation type="submission" date="2022-07" db="EMBL/GenBank/DDBJ databases">
        <title>Genome Sequence of Physisporinus lineatus.</title>
        <authorList>
            <person name="Buettner E."/>
        </authorList>
    </citation>
    <scope>NUCLEOTIDE SEQUENCE</scope>
    <source>
        <strain evidence="2">VT162</strain>
    </source>
</reference>
<feature type="region of interest" description="Disordered" evidence="1">
    <location>
        <begin position="1"/>
        <end position="85"/>
    </location>
</feature>
<comment type="caution">
    <text evidence="2">The sequence shown here is derived from an EMBL/GenBank/DDBJ whole genome shotgun (WGS) entry which is preliminary data.</text>
</comment>
<name>A0AAD5URD1_9APHY</name>
<proteinExistence type="predicted"/>
<dbReference type="AlphaFoldDB" id="A0AAD5URD1"/>
<evidence type="ECO:0000256" key="1">
    <source>
        <dbReference type="SAM" id="MobiDB-lite"/>
    </source>
</evidence>
<feature type="compositionally biased region" description="Basic residues" evidence="1">
    <location>
        <begin position="17"/>
        <end position="27"/>
    </location>
</feature>
<accession>A0AAD5URD1</accession>
<keyword evidence="3" id="KW-1185">Reference proteome</keyword>
<organism evidence="2 3">
    <name type="scientific">Meripilus lineatus</name>
    <dbReference type="NCBI Taxonomy" id="2056292"/>
    <lineage>
        <taxon>Eukaryota</taxon>
        <taxon>Fungi</taxon>
        <taxon>Dikarya</taxon>
        <taxon>Basidiomycota</taxon>
        <taxon>Agaricomycotina</taxon>
        <taxon>Agaricomycetes</taxon>
        <taxon>Polyporales</taxon>
        <taxon>Meripilaceae</taxon>
        <taxon>Meripilus</taxon>
    </lineage>
</organism>
<evidence type="ECO:0000313" key="2">
    <source>
        <dbReference type="EMBL" id="KAJ3475676.1"/>
    </source>
</evidence>
<protein>
    <submittedName>
        <fullName evidence="2">Uncharacterized protein</fullName>
    </submittedName>
</protein>
<dbReference type="Proteomes" id="UP001212997">
    <property type="component" value="Unassembled WGS sequence"/>
</dbReference>
<evidence type="ECO:0000313" key="3">
    <source>
        <dbReference type="Proteomes" id="UP001212997"/>
    </source>
</evidence>
<gene>
    <name evidence="2" type="ORF">NLI96_g11679</name>
</gene>